<evidence type="ECO:0000313" key="3">
    <source>
        <dbReference type="EMBL" id="KFI95917.1"/>
    </source>
</evidence>
<name>A0A087DK67_9BIFI</name>
<keyword evidence="2" id="KW-1133">Transmembrane helix</keyword>
<accession>A0A087DK67</accession>
<feature type="transmembrane region" description="Helical" evidence="2">
    <location>
        <begin position="200"/>
        <end position="226"/>
    </location>
</feature>
<gene>
    <name evidence="3" type="ORF">BSCA_1214</name>
</gene>
<dbReference type="GeneID" id="85166977"/>
<evidence type="ECO:0000256" key="1">
    <source>
        <dbReference type="SAM" id="MobiDB-lite"/>
    </source>
</evidence>
<reference evidence="3 4" key="1">
    <citation type="submission" date="2014-03" db="EMBL/GenBank/DDBJ databases">
        <title>Genomics of Bifidobacteria.</title>
        <authorList>
            <person name="Ventura M."/>
            <person name="Milani C."/>
            <person name="Lugli G.A."/>
        </authorList>
    </citation>
    <scope>NUCLEOTIDE SEQUENCE [LARGE SCALE GENOMIC DNA]</scope>
    <source>
        <strain evidence="3 4">LMG 21589</strain>
    </source>
</reference>
<dbReference type="Proteomes" id="UP000029033">
    <property type="component" value="Unassembled WGS sequence"/>
</dbReference>
<proteinExistence type="predicted"/>
<evidence type="ECO:0000256" key="2">
    <source>
        <dbReference type="SAM" id="Phobius"/>
    </source>
</evidence>
<feature type="region of interest" description="Disordered" evidence="1">
    <location>
        <begin position="1"/>
        <end position="21"/>
    </location>
</feature>
<dbReference type="STRING" id="158787.BSCA_1214"/>
<dbReference type="RefSeq" id="WP_051923108.1">
    <property type="nucleotide sequence ID" value="NZ_CAUPKV010000028.1"/>
</dbReference>
<dbReference type="OrthoDB" id="10019128at2"/>
<keyword evidence="4" id="KW-1185">Reference proteome</keyword>
<dbReference type="eggNOG" id="ENOG5032CM6">
    <property type="taxonomic scope" value="Bacteria"/>
</dbReference>
<sequence length="252" mass="25849">MSERSDMNDAADAVNEATTVAMPQVADEAGRNEASDTVSLDTVPLDTSVLDAAANDAALNDTSVLDTAASDTVSADTVSIAASDGSAPDTSMLDTAVLGASACDGAANRSPRPDGDRSRPSASNRSEARPADRSVPPSVPSYVQVPREAPMPPKVMRKRGPSGATIVFAVFMLLVGGVSLAMGLYFPLTSFNWFTMDPRVAIAMGCAALGGLLIVVAIVWSLATIIHSHKQDRADRAQAAQSADAGMKGAAA</sequence>
<organism evidence="3 4">
    <name type="scientific">Bifidobacterium scardovii</name>
    <dbReference type="NCBI Taxonomy" id="158787"/>
    <lineage>
        <taxon>Bacteria</taxon>
        <taxon>Bacillati</taxon>
        <taxon>Actinomycetota</taxon>
        <taxon>Actinomycetes</taxon>
        <taxon>Bifidobacteriales</taxon>
        <taxon>Bifidobacteriaceae</taxon>
        <taxon>Bifidobacterium</taxon>
    </lineage>
</organism>
<keyword evidence="2" id="KW-0472">Membrane</keyword>
<feature type="region of interest" description="Disordered" evidence="1">
    <location>
        <begin position="103"/>
        <end position="157"/>
    </location>
</feature>
<comment type="caution">
    <text evidence="3">The sequence shown here is derived from an EMBL/GenBank/DDBJ whole genome shotgun (WGS) entry which is preliminary data.</text>
</comment>
<keyword evidence="2" id="KW-0812">Transmembrane</keyword>
<dbReference type="AlphaFoldDB" id="A0A087DK67"/>
<feature type="compositionally biased region" description="Low complexity" evidence="1">
    <location>
        <begin position="134"/>
        <end position="146"/>
    </location>
</feature>
<feature type="transmembrane region" description="Helical" evidence="2">
    <location>
        <begin position="164"/>
        <end position="188"/>
    </location>
</feature>
<dbReference type="EMBL" id="JGZO01000001">
    <property type="protein sequence ID" value="KFI95917.1"/>
    <property type="molecule type" value="Genomic_DNA"/>
</dbReference>
<protein>
    <submittedName>
        <fullName evidence="3">Uncharacterized protein</fullName>
    </submittedName>
</protein>
<evidence type="ECO:0000313" key="4">
    <source>
        <dbReference type="Proteomes" id="UP000029033"/>
    </source>
</evidence>